<evidence type="ECO:0000313" key="12">
    <source>
        <dbReference type="EMBL" id="PZO88212.1"/>
    </source>
</evidence>
<dbReference type="InterPro" id="IPR037682">
    <property type="entry name" value="TonB_C"/>
</dbReference>
<keyword evidence="6 10" id="KW-0812">Transmembrane</keyword>
<comment type="similarity">
    <text evidence="2">Belongs to the TonB family.</text>
</comment>
<dbReference type="Pfam" id="PF03544">
    <property type="entry name" value="TonB_C"/>
    <property type="match status" value="1"/>
</dbReference>
<evidence type="ECO:0000256" key="9">
    <source>
        <dbReference type="ARBA" id="ARBA00023136"/>
    </source>
</evidence>
<evidence type="ECO:0000256" key="5">
    <source>
        <dbReference type="ARBA" id="ARBA00022519"/>
    </source>
</evidence>
<accession>A0A2W5A4L2</accession>
<dbReference type="AlphaFoldDB" id="A0A2W5A4L2"/>
<dbReference type="GO" id="GO:0098797">
    <property type="term" value="C:plasma membrane protein complex"/>
    <property type="evidence" value="ECO:0007669"/>
    <property type="project" value="TreeGrafter"/>
</dbReference>
<dbReference type="Gene3D" id="3.30.1150.10">
    <property type="match status" value="1"/>
</dbReference>
<dbReference type="GO" id="GO:0031992">
    <property type="term" value="F:energy transducer activity"/>
    <property type="evidence" value="ECO:0007669"/>
    <property type="project" value="TreeGrafter"/>
</dbReference>
<feature type="transmembrane region" description="Helical" evidence="10">
    <location>
        <begin position="47"/>
        <end position="65"/>
    </location>
</feature>
<keyword evidence="9 10" id="KW-0472">Membrane</keyword>
<evidence type="ECO:0000256" key="2">
    <source>
        <dbReference type="ARBA" id="ARBA00006555"/>
    </source>
</evidence>
<keyword evidence="3" id="KW-0813">Transport</keyword>
<organism evidence="12 13">
    <name type="scientific">Sphingomonas sanxanigenens</name>
    <dbReference type="NCBI Taxonomy" id="397260"/>
    <lineage>
        <taxon>Bacteria</taxon>
        <taxon>Pseudomonadati</taxon>
        <taxon>Pseudomonadota</taxon>
        <taxon>Alphaproteobacteria</taxon>
        <taxon>Sphingomonadales</taxon>
        <taxon>Sphingomonadaceae</taxon>
        <taxon>Sphingomonas</taxon>
    </lineage>
</organism>
<name>A0A2W5A4L2_9SPHN</name>
<dbReference type="EMBL" id="QFNN01000098">
    <property type="protein sequence ID" value="PZO88212.1"/>
    <property type="molecule type" value="Genomic_DNA"/>
</dbReference>
<evidence type="ECO:0000256" key="8">
    <source>
        <dbReference type="ARBA" id="ARBA00022989"/>
    </source>
</evidence>
<comment type="caution">
    <text evidence="12">The sequence shown here is derived from an EMBL/GenBank/DDBJ whole genome shotgun (WGS) entry which is preliminary data.</text>
</comment>
<keyword evidence="8 10" id="KW-1133">Transmembrane helix</keyword>
<keyword evidence="4" id="KW-1003">Cell membrane</keyword>
<evidence type="ECO:0000256" key="7">
    <source>
        <dbReference type="ARBA" id="ARBA00022927"/>
    </source>
</evidence>
<feature type="domain" description="TonB C-terminal" evidence="11">
    <location>
        <begin position="156"/>
        <end position="252"/>
    </location>
</feature>
<gene>
    <name evidence="12" type="ORF">DI623_13165</name>
</gene>
<evidence type="ECO:0000256" key="4">
    <source>
        <dbReference type="ARBA" id="ARBA00022475"/>
    </source>
</evidence>
<sequence length="252" mass="26354">MLSGGDHALALEPDAGADSVASPAVRALRPVPFEPSRYGAGRRHRPIALIGSCAIVGIAFAALAFQHGPYIKHRRHELHVINLMPPPPPPPQAEPDKPTEIKVAQPHVVAPPPVVPIAAPVVNPVQTAPTPPPVTAAVVAPAPAPAPARMAGPVDGVDLSTKMISATPPRYPLESRRKREQGTVVLSVLLSLDGDVQAVSVAQSSGFDRLDKAALAAVRSWRWSPTMRGGEPVRVKGLVKIPFMLSPAGHAA</sequence>
<dbReference type="InterPro" id="IPR051045">
    <property type="entry name" value="TonB-dependent_transducer"/>
</dbReference>
<keyword evidence="5" id="KW-0997">Cell inner membrane</keyword>
<evidence type="ECO:0000256" key="1">
    <source>
        <dbReference type="ARBA" id="ARBA00004383"/>
    </source>
</evidence>
<dbReference type="NCBIfam" id="TIGR01352">
    <property type="entry name" value="tonB_Cterm"/>
    <property type="match status" value="1"/>
</dbReference>
<protein>
    <submittedName>
        <fullName evidence="12">Energy transducer TonB</fullName>
    </submittedName>
</protein>
<keyword evidence="7" id="KW-0653">Protein transport</keyword>
<evidence type="ECO:0000256" key="3">
    <source>
        <dbReference type="ARBA" id="ARBA00022448"/>
    </source>
</evidence>
<evidence type="ECO:0000256" key="6">
    <source>
        <dbReference type="ARBA" id="ARBA00022692"/>
    </source>
</evidence>
<dbReference type="PANTHER" id="PTHR33446:SF2">
    <property type="entry name" value="PROTEIN TONB"/>
    <property type="match status" value="1"/>
</dbReference>
<dbReference type="GO" id="GO:0055085">
    <property type="term" value="P:transmembrane transport"/>
    <property type="evidence" value="ECO:0007669"/>
    <property type="project" value="InterPro"/>
</dbReference>
<evidence type="ECO:0000259" key="11">
    <source>
        <dbReference type="PROSITE" id="PS52015"/>
    </source>
</evidence>
<dbReference type="Proteomes" id="UP000249066">
    <property type="component" value="Unassembled WGS sequence"/>
</dbReference>
<proteinExistence type="inferred from homology"/>
<evidence type="ECO:0000313" key="13">
    <source>
        <dbReference type="Proteomes" id="UP000249066"/>
    </source>
</evidence>
<comment type="subcellular location">
    <subcellularLocation>
        <location evidence="1">Cell inner membrane</location>
        <topology evidence="1">Single-pass membrane protein</topology>
        <orientation evidence="1">Periplasmic side</orientation>
    </subcellularLocation>
</comment>
<reference evidence="12 13" key="1">
    <citation type="submission" date="2017-08" db="EMBL/GenBank/DDBJ databases">
        <title>Infants hospitalized years apart are colonized by the same room-sourced microbial strains.</title>
        <authorList>
            <person name="Brooks B."/>
            <person name="Olm M.R."/>
            <person name="Firek B.A."/>
            <person name="Baker R."/>
            <person name="Thomas B.C."/>
            <person name="Morowitz M.J."/>
            <person name="Banfield J.F."/>
        </authorList>
    </citation>
    <scope>NUCLEOTIDE SEQUENCE [LARGE SCALE GENOMIC DNA]</scope>
    <source>
        <strain evidence="12">S2_018_000_R2_101</strain>
    </source>
</reference>
<dbReference type="PROSITE" id="PS52015">
    <property type="entry name" value="TONB_CTD"/>
    <property type="match status" value="1"/>
</dbReference>
<dbReference type="InterPro" id="IPR006260">
    <property type="entry name" value="TonB/TolA_C"/>
</dbReference>
<dbReference type="GO" id="GO:0015031">
    <property type="term" value="P:protein transport"/>
    <property type="evidence" value="ECO:0007669"/>
    <property type="project" value="UniProtKB-KW"/>
</dbReference>
<dbReference type="SUPFAM" id="SSF74653">
    <property type="entry name" value="TolA/TonB C-terminal domain"/>
    <property type="match status" value="1"/>
</dbReference>
<evidence type="ECO:0000256" key="10">
    <source>
        <dbReference type="SAM" id="Phobius"/>
    </source>
</evidence>
<dbReference type="PANTHER" id="PTHR33446">
    <property type="entry name" value="PROTEIN TONB-RELATED"/>
    <property type="match status" value="1"/>
</dbReference>